<proteinExistence type="predicted"/>
<feature type="region of interest" description="Disordered" evidence="1">
    <location>
        <begin position="122"/>
        <end position="210"/>
    </location>
</feature>
<keyword evidence="3" id="KW-1185">Reference proteome</keyword>
<feature type="region of interest" description="Disordered" evidence="1">
    <location>
        <begin position="1"/>
        <end position="40"/>
    </location>
</feature>
<organism evidence="2 3">
    <name type="scientific">Rhodotorula mucilaginosa</name>
    <name type="common">Yeast</name>
    <name type="synonym">Rhodotorula rubra</name>
    <dbReference type="NCBI Taxonomy" id="5537"/>
    <lineage>
        <taxon>Eukaryota</taxon>
        <taxon>Fungi</taxon>
        <taxon>Dikarya</taxon>
        <taxon>Basidiomycota</taxon>
        <taxon>Pucciniomycotina</taxon>
        <taxon>Microbotryomycetes</taxon>
        <taxon>Sporidiobolales</taxon>
        <taxon>Sporidiobolaceae</taxon>
        <taxon>Rhodotorula</taxon>
    </lineage>
</organism>
<evidence type="ECO:0000256" key="1">
    <source>
        <dbReference type="SAM" id="MobiDB-lite"/>
    </source>
</evidence>
<dbReference type="EMBL" id="PUHQ01000274">
    <property type="protein sequence ID" value="KAG0653207.1"/>
    <property type="molecule type" value="Genomic_DNA"/>
</dbReference>
<evidence type="ECO:0000313" key="2">
    <source>
        <dbReference type="EMBL" id="KAG0653207.1"/>
    </source>
</evidence>
<dbReference type="AlphaFoldDB" id="A0A9P6VSV9"/>
<sequence length="395" mass="44076">MAAPESEKREIPPPPPSTIKKLPRYPKGLAGAREIRTPEGVAQRQTSVKGVHSPYPEQAFPTDSSRFQLPHAKGFCRANLALSSLLQTVIHSSAFRLVIQRASHGSASDDRVPGPDTRFLVHQHPGPLLRDRNGSTSIKSGSLRSVQAQRGPEEKAKMRPNNMHALHERPVSDYLSQGNGRRRRDEEIFPRRRRLDPVPSSFPQIPRRRRRPFFQPPTWQQHAWLLDPAPPLFLSARLHLWFGVDSSRLETATSPRRARLGSSSALFRGAPTRAQQKGKMLLYNDVQWQWTGELRTGANSGSLAICGEEFNANEQVVTLAAFRAARASPGFSYLDCPCTFRPEVKVACERCSDFRAGLASVMDFFSSAVLIGAPKEGTHFAWSTRFGQSSEPEQE</sequence>
<feature type="compositionally biased region" description="Polar residues" evidence="1">
    <location>
        <begin position="134"/>
        <end position="148"/>
    </location>
</feature>
<accession>A0A9P6VSV9</accession>
<evidence type="ECO:0000313" key="3">
    <source>
        <dbReference type="Proteomes" id="UP000777482"/>
    </source>
</evidence>
<name>A0A9P6VSV9_RHOMI</name>
<comment type="caution">
    <text evidence="2">The sequence shown here is derived from an EMBL/GenBank/DDBJ whole genome shotgun (WGS) entry which is preliminary data.</text>
</comment>
<protein>
    <submittedName>
        <fullName evidence="2">Uncharacterized protein</fullName>
    </submittedName>
</protein>
<dbReference type="Proteomes" id="UP000777482">
    <property type="component" value="Unassembled WGS sequence"/>
</dbReference>
<feature type="compositionally biased region" description="Basic and acidic residues" evidence="1">
    <location>
        <begin position="1"/>
        <end position="11"/>
    </location>
</feature>
<reference evidence="2 3" key="1">
    <citation type="submission" date="2020-11" db="EMBL/GenBank/DDBJ databases">
        <title>Kefir isolates.</title>
        <authorList>
            <person name="Marcisauskas S."/>
            <person name="Kim Y."/>
            <person name="Blasche S."/>
        </authorList>
    </citation>
    <scope>NUCLEOTIDE SEQUENCE [LARGE SCALE GENOMIC DNA]</scope>
    <source>
        <strain evidence="2 3">KR</strain>
    </source>
</reference>
<gene>
    <name evidence="2" type="ORF">C6P46_003393</name>
</gene>